<keyword evidence="3 5" id="KW-1133">Transmembrane helix</keyword>
<dbReference type="InterPro" id="IPR010920">
    <property type="entry name" value="LSM_dom_sf"/>
</dbReference>
<accession>A0ABS5V0H3</accession>
<evidence type="ECO:0000256" key="1">
    <source>
        <dbReference type="ARBA" id="ARBA00004370"/>
    </source>
</evidence>
<feature type="transmembrane region" description="Helical" evidence="5">
    <location>
        <begin position="129"/>
        <end position="148"/>
    </location>
</feature>
<organism evidence="7 8">
    <name type="scientific">Shewanella jiangmenensis</name>
    <dbReference type="NCBI Taxonomy" id="2837387"/>
    <lineage>
        <taxon>Bacteria</taxon>
        <taxon>Pseudomonadati</taxon>
        <taxon>Pseudomonadota</taxon>
        <taxon>Gammaproteobacteria</taxon>
        <taxon>Alteromonadales</taxon>
        <taxon>Shewanellaceae</taxon>
        <taxon>Shewanella</taxon>
    </lineage>
</organism>
<dbReference type="PROSITE" id="PS50042">
    <property type="entry name" value="CNMP_BINDING_3"/>
    <property type="match status" value="1"/>
</dbReference>
<dbReference type="InterPro" id="IPR018490">
    <property type="entry name" value="cNMP-bd_dom_sf"/>
</dbReference>
<evidence type="ECO:0000313" key="8">
    <source>
        <dbReference type="Proteomes" id="UP001195903"/>
    </source>
</evidence>
<keyword evidence="2 5" id="KW-0812">Transmembrane</keyword>
<evidence type="ECO:0000313" key="7">
    <source>
        <dbReference type="EMBL" id="MBT1443977.1"/>
    </source>
</evidence>
<dbReference type="EMBL" id="JAHEPS010000001">
    <property type="protein sequence ID" value="MBT1443977.1"/>
    <property type="molecule type" value="Genomic_DNA"/>
</dbReference>
<dbReference type="Pfam" id="PF00924">
    <property type="entry name" value="MS_channel_2nd"/>
    <property type="match status" value="1"/>
</dbReference>
<name>A0ABS5V0H3_9GAMM</name>
<dbReference type="InterPro" id="IPR000595">
    <property type="entry name" value="cNMP-bd_dom"/>
</dbReference>
<dbReference type="Gene3D" id="1.10.287.1260">
    <property type="match status" value="1"/>
</dbReference>
<feature type="transmembrane region" description="Helical" evidence="5">
    <location>
        <begin position="39"/>
        <end position="58"/>
    </location>
</feature>
<dbReference type="SMART" id="SM00100">
    <property type="entry name" value="cNMP"/>
    <property type="match status" value="1"/>
</dbReference>
<dbReference type="SUPFAM" id="SSF50182">
    <property type="entry name" value="Sm-like ribonucleoproteins"/>
    <property type="match status" value="1"/>
</dbReference>
<gene>
    <name evidence="7" type="ORF">KJI95_05485</name>
</gene>
<dbReference type="Pfam" id="PF00027">
    <property type="entry name" value="cNMP_binding"/>
    <property type="match status" value="1"/>
</dbReference>
<dbReference type="Gene3D" id="2.60.120.10">
    <property type="entry name" value="Jelly Rolls"/>
    <property type="match status" value="1"/>
</dbReference>
<dbReference type="SUPFAM" id="SSF51206">
    <property type="entry name" value="cAMP-binding domain-like"/>
    <property type="match status" value="1"/>
</dbReference>
<comment type="caution">
    <text evidence="7">The sequence shown here is derived from an EMBL/GenBank/DDBJ whole genome shotgun (WGS) entry which is preliminary data.</text>
</comment>
<dbReference type="InterPro" id="IPR014710">
    <property type="entry name" value="RmlC-like_jellyroll"/>
</dbReference>
<dbReference type="InterPro" id="IPR023408">
    <property type="entry name" value="MscS_beta-dom_sf"/>
</dbReference>
<reference evidence="7 8" key="1">
    <citation type="submission" date="2021-05" db="EMBL/GenBank/DDBJ databases">
        <title>Shewanella sp. JM162201.</title>
        <authorList>
            <person name="Xu S."/>
            <person name="Li A."/>
        </authorList>
    </citation>
    <scope>NUCLEOTIDE SEQUENCE [LARGE SCALE GENOMIC DNA]</scope>
    <source>
        <strain evidence="7 8">JM162201</strain>
    </source>
</reference>
<dbReference type="Proteomes" id="UP001195903">
    <property type="component" value="Unassembled WGS sequence"/>
</dbReference>
<proteinExistence type="predicted"/>
<dbReference type="Gene3D" id="2.30.30.60">
    <property type="match status" value="1"/>
</dbReference>
<comment type="subcellular location">
    <subcellularLocation>
        <location evidence="1">Membrane</location>
    </subcellularLocation>
</comment>
<protein>
    <submittedName>
        <fullName evidence="7">Mechanosensitive ion channel family protein</fullName>
    </submittedName>
</protein>
<dbReference type="PANTHER" id="PTHR30566">
    <property type="entry name" value="YNAI-RELATED MECHANOSENSITIVE ION CHANNEL"/>
    <property type="match status" value="1"/>
</dbReference>
<evidence type="ECO:0000256" key="5">
    <source>
        <dbReference type="SAM" id="Phobius"/>
    </source>
</evidence>
<feature type="transmembrane region" description="Helical" evidence="5">
    <location>
        <begin position="78"/>
        <end position="97"/>
    </location>
</feature>
<evidence type="ECO:0000256" key="4">
    <source>
        <dbReference type="ARBA" id="ARBA00023136"/>
    </source>
</evidence>
<dbReference type="PANTHER" id="PTHR30566:SF5">
    <property type="entry name" value="MECHANOSENSITIVE ION CHANNEL PROTEIN 1, MITOCHONDRIAL-RELATED"/>
    <property type="match status" value="1"/>
</dbReference>
<dbReference type="CDD" id="cd00038">
    <property type="entry name" value="CAP_ED"/>
    <property type="match status" value="1"/>
</dbReference>
<evidence type="ECO:0000259" key="6">
    <source>
        <dbReference type="PROSITE" id="PS50042"/>
    </source>
</evidence>
<keyword evidence="4 5" id="KW-0472">Membrane</keyword>
<dbReference type="RefSeq" id="WP_214506120.1">
    <property type="nucleotide sequence ID" value="NZ_JAHEPS010000001.1"/>
</dbReference>
<evidence type="ECO:0000256" key="2">
    <source>
        <dbReference type="ARBA" id="ARBA00022692"/>
    </source>
</evidence>
<feature type="transmembrane region" description="Helical" evidence="5">
    <location>
        <begin position="6"/>
        <end position="27"/>
    </location>
</feature>
<keyword evidence="8" id="KW-1185">Reference proteome</keyword>
<dbReference type="InterPro" id="IPR006685">
    <property type="entry name" value="MscS_channel_2nd"/>
</dbReference>
<sequence>MTSSLPVFIWIAEHFAWLGLTLVLMSIHAIKNRKSRRELLASVGLTFGVLILALMVQYEGGWLKLPLPQHWLAELVTLLMGLVLIRIWGQLLFGLLLPTLKFRVPQIVADIVVAVAYVCWGLYRLYATGLSLGEIVTTSAVITAIIAFSMQDTLGNLLAGISIQLDNSIGIDDWLMVDTVQGRVVQINWRATTIETRNWETVVIPNSLLLKQRFTVLGRRQGQNQQWRRWIWFDLTLDTLPTQIIALVEQALRETQLPNVATYPKPDCLLMSVEKGIAHYAVRYWLTDLACDDPTDSVVRTLIDAALRRNDRRLTPPVVSVLMTQEQQQQQARHKRHTAERISTLKKLSLFAMLQEDELMTLADSLRFAPFVNGDQILRQGEVTKWLFIIIKGEAELVFEKNGRPLTLGVLKQGDFCGELSLLTGEPSSFSVIAKGTVESYRINQEMFQSLFMAREEMLQPLHQALNARQQELVDLLAREANHQPPKQNKDLLNLMMKLFGRE</sequence>
<feature type="domain" description="Cyclic nucleotide-binding" evidence="6">
    <location>
        <begin position="350"/>
        <end position="469"/>
    </location>
</feature>
<evidence type="ECO:0000256" key="3">
    <source>
        <dbReference type="ARBA" id="ARBA00022989"/>
    </source>
</evidence>